<accession>A0A151SF30</accession>
<evidence type="ECO:0000313" key="4">
    <source>
        <dbReference type="Proteomes" id="UP000075243"/>
    </source>
</evidence>
<evidence type="ECO:0000256" key="1">
    <source>
        <dbReference type="SAM" id="Phobius"/>
    </source>
</evidence>
<evidence type="ECO:0000313" key="2">
    <source>
        <dbReference type="EMBL" id="KYP53440.1"/>
    </source>
</evidence>
<protein>
    <recommendedName>
        <fullName evidence="5">Reverse transcriptase domain-containing protein</fullName>
    </recommendedName>
</protein>
<feature type="transmembrane region" description="Helical" evidence="1">
    <location>
        <begin position="23"/>
        <end position="43"/>
    </location>
</feature>
<keyword evidence="1" id="KW-0812">Transmembrane</keyword>
<keyword evidence="4" id="KW-1185">Reference proteome</keyword>
<reference evidence="2 4" key="1">
    <citation type="journal article" date="2012" name="Nat. Biotechnol.">
        <title>Draft genome sequence of pigeonpea (Cajanus cajan), an orphan legume crop of resource-poor farmers.</title>
        <authorList>
            <person name="Varshney R.K."/>
            <person name="Chen W."/>
            <person name="Li Y."/>
            <person name="Bharti A.K."/>
            <person name="Saxena R.K."/>
            <person name="Schlueter J.A."/>
            <person name="Donoghue M.T."/>
            <person name="Azam S."/>
            <person name="Fan G."/>
            <person name="Whaley A.M."/>
            <person name="Farmer A.D."/>
            <person name="Sheridan J."/>
            <person name="Iwata A."/>
            <person name="Tuteja R."/>
            <person name="Penmetsa R.V."/>
            <person name="Wu W."/>
            <person name="Upadhyaya H.D."/>
            <person name="Yang S.P."/>
            <person name="Shah T."/>
            <person name="Saxena K.B."/>
            <person name="Michael T."/>
            <person name="McCombie W.R."/>
            <person name="Yang B."/>
            <person name="Zhang G."/>
            <person name="Yang H."/>
            <person name="Wang J."/>
            <person name="Spillane C."/>
            <person name="Cook D.R."/>
            <person name="May G.D."/>
            <person name="Xu X."/>
            <person name="Jackson S.A."/>
        </authorList>
    </citation>
    <scope>NUCLEOTIDE SEQUENCE [LARGE SCALE GENOMIC DNA]</scope>
    <source>
        <strain evidence="4">cv. Asha</strain>
    </source>
</reference>
<dbReference type="Proteomes" id="UP000075243">
    <property type="component" value="Unassembled WGS sequence"/>
</dbReference>
<gene>
    <name evidence="2" type="ORF">KK1_024577</name>
    <name evidence="3" type="ORF">KK1_024585</name>
</gene>
<keyword evidence="1" id="KW-1133">Transmembrane helix</keyword>
<dbReference type="Gramene" id="C.cajan_24364.t">
    <property type="protein sequence ID" value="C.cajan_24364.t.cds1"/>
    <property type="gene ID" value="C.cajan_24364"/>
</dbReference>
<organism evidence="2 4">
    <name type="scientific">Cajanus cajan</name>
    <name type="common">Pigeon pea</name>
    <name type="synonym">Cajanus indicus</name>
    <dbReference type="NCBI Taxonomy" id="3821"/>
    <lineage>
        <taxon>Eukaryota</taxon>
        <taxon>Viridiplantae</taxon>
        <taxon>Streptophyta</taxon>
        <taxon>Embryophyta</taxon>
        <taxon>Tracheophyta</taxon>
        <taxon>Spermatophyta</taxon>
        <taxon>Magnoliopsida</taxon>
        <taxon>eudicotyledons</taxon>
        <taxon>Gunneridae</taxon>
        <taxon>Pentapetalae</taxon>
        <taxon>rosids</taxon>
        <taxon>fabids</taxon>
        <taxon>Fabales</taxon>
        <taxon>Fabaceae</taxon>
        <taxon>Papilionoideae</taxon>
        <taxon>50 kb inversion clade</taxon>
        <taxon>NPAAA clade</taxon>
        <taxon>indigoferoid/millettioid clade</taxon>
        <taxon>Phaseoleae</taxon>
        <taxon>Cajanus</taxon>
    </lineage>
</organism>
<evidence type="ECO:0000313" key="3">
    <source>
        <dbReference type="EMBL" id="KYP53448.1"/>
    </source>
</evidence>
<dbReference type="AlphaFoldDB" id="A0A151SF30"/>
<proteinExistence type="predicted"/>
<dbReference type="Gramene" id="C.cajan_24372.t">
    <property type="protein sequence ID" value="C.cajan_24372.t.cds1"/>
    <property type="gene ID" value="C.cajan_24372"/>
</dbReference>
<evidence type="ECO:0008006" key="5">
    <source>
        <dbReference type="Google" id="ProtNLM"/>
    </source>
</evidence>
<dbReference type="EMBL" id="KQ483413">
    <property type="protein sequence ID" value="KYP53440.1"/>
    <property type="molecule type" value="Genomic_DNA"/>
</dbReference>
<name>A0A151SF30_CAJCA</name>
<dbReference type="EMBL" id="KQ483413">
    <property type="protein sequence ID" value="KYP53448.1"/>
    <property type="molecule type" value="Genomic_DNA"/>
</dbReference>
<sequence>MLWKKEVLNEFKSSKGNRQGDHIPLYLCVLCIGHLFHIIELVVTHKLWKLVCLSRGGSPLSFDGIMPKRSRGDTLKDPRGMG</sequence>
<keyword evidence="1" id="KW-0472">Membrane</keyword>